<evidence type="ECO:0000256" key="12">
    <source>
        <dbReference type="ARBA" id="ARBA00047899"/>
    </source>
</evidence>
<dbReference type="CDD" id="cd05117">
    <property type="entry name" value="STKc_CAMK"/>
    <property type="match status" value="1"/>
</dbReference>
<evidence type="ECO:0000256" key="13">
    <source>
        <dbReference type="ARBA" id="ARBA00048679"/>
    </source>
</evidence>
<dbReference type="SMART" id="SM00220">
    <property type="entry name" value="S_TKc"/>
    <property type="match status" value="1"/>
</dbReference>
<evidence type="ECO:0000256" key="3">
    <source>
        <dbReference type="ARBA" id="ARBA00022527"/>
    </source>
</evidence>
<evidence type="ECO:0000256" key="15">
    <source>
        <dbReference type="RuleBase" id="RU000304"/>
    </source>
</evidence>
<evidence type="ECO:0000256" key="11">
    <source>
        <dbReference type="ARBA" id="ARBA00024334"/>
    </source>
</evidence>
<organism evidence="18 19">
    <name type="scientific">Lagenidium giganteum</name>
    <dbReference type="NCBI Taxonomy" id="4803"/>
    <lineage>
        <taxon>Eukaryota</taxon>
        <taxon>Sar</taxon>
        <taxon>Stramenopiles</taxon>
        <taxon>Oomycota</taxon>
        <taxon>Peronosporomycetes</taxon>
        <taxon>Pythiales</taxon>
        <taxon>Pythiaceae</taxon>
    </lineage>
</organism>
<feature type="compositionally biased region" description="Pro residues" evidence="16">
    <location>
        <begin position="452"/>
        <end position="461"/>
    </location>
</feature>
<feature type="domain" description="Protein kinase" evidence="17">
    <location>
        <begin position="120"/>
        <end position="381"/>
    </location>
</feature>
<evidence type="ECO:0000313" key="19">
    <source>
        <dbReference type="Proteomes" id="UP001146120"/>
    </source>
</evidence>
<feature type="region of interest" description="Disordered" evidence="16">
    <location>
        <begin position="425"/>
        <end position="461"/>
    </location>
</feature>
<dbReference type="InterPro" id="IPR011009">
    <property type="entry name" value="Kinase-like_dom_sf"/>
</dbReference>
<evidence type="ECO:0000256" key="10">
    <source>
        <dbReference type="ARBA" id="ARBA00022840"/>
    </source>
</evidence>
<dbReference type="GO" id="GO:0046872">
    <property type="term" value="F:metal ion binding"/>
    <property type="evidence" value="ECO:0007669"/>
    <property type="project" value="UniProtKB-KW"/>
</dbReference>
<reference evidence="18" key="2">
    <citation type="journal article" date="2023" name="Microbiol Resour">
        <title>Decontamination and Annotation of the Draft Genome Sequence of the Oomycete Lagenidium giganteum ARSEF 373.</title>
        <authorList>
            <person name="Morgan W.R."/>
            <person name="Tartar A."/>
        </authorList>
    </citation>
    <scope>NUCLEOTIDE SEQUENCE</scope>
    <source>
        <strain evidence="18">ARSEF 373</strain>
    </source>
</reference>
<evidence type="ECO:0000256" key="16">
    <source>
        <dbReference type="SAM" id="MobiDB-lite"/>
    </source>
</evidence>
<comment type="similarity">
    <text evidence="11">Belongs to the protein kinase superfamily. Ser/Thr protein kinase family. CDPK subfamily.</text>
</comment>
<dbReference type="PROSITE" id="PS50011">
    <property type="entry name" value="PROTEIN_KINASE_DOM"/>
    <property type="match status" value="1"/>
</dbReference>
<keyword evidence="5" id="KW-0479">Metal-binding</keyword>
<keyword evidence="8" id="KW-0418">Kinase</keyword>
<dbReference type="PANTHER" id="PTHR24347">
    <property type="entry name" value="SERINE/THREONINE-PROTEIN KINASE"/>
    <property type="match status" value="1"/>
</dbReference>
<dbReference type="InterPro" id="IPR000719">
    <property type="entry name" value="Prot_kinase_dom"/>
</dbReference>
<evidence type="ECO:0000256" key="4">
    <source>
        <dbReference type="ARBA" id="ARBA00022679"/>
    </source>
</evidence>
<sequence>MADPSAGWELVEVVVPPGPLGILVSEDVKTGKAVVDSFAPSRVTGDKGPIEKHGKVTAGSLLAGLNEHDFDKLLLPFSKVRDLLIATSGIERRVRFRVRPEVSGQEAAFHANPRRFEELYTLGRTLGSGTFSVVKEAVHKQTGERYAIKCIKREGLTEEDMEGLVAEITILRQMHHPNIMTLYDVFTERDYYYLVTEFMAGGELFDRIVEKSFYSEKEARDLVKILLSAIKYCHDANVVHRDLKPENLLLTSKSDDANIKLADFGFAKTVEMKPDGQGGLSTACGTPGYVAPEILLSKPYGKQVDIWSIGVITYILLCGYPPFHDDNQAMLFRKIKSGKFQFDAPYWDNVSEDAKDLIKKMLILDPNERWTVGKLLEHKWIVGTDVANVQLTGALEELRKYNARRRLKAAMNTVSATIQLTKGLSLSSSSRGDGMNPPPAPAANATADGTLPPAPPANSHS</sequence>
<dbReference type="EMBL" id="DAKRPA010000090">
    <property type="protein sequence ID" value="DAZ99078.1"/>
    <property type="molecule type" value="Genomic_DNA"/>
</dbReference>
<keyword evidence="9" id="KW-0106">Calcium</keyword>
<dbReference type="GO" id="GO:0005524">
    <property type="term" value="F:ATP binding"/>
    <property type="evidence" value="ECO:0007669"/>
    <property type="project" value="UniProtKB-UniRule"/>
</dbReference>
<comment type="catalytic activity">
    <reaction evidence="13">
        <text>L-seryl-[protein] + ATP = O-phospho-L-seryl-[protein] + ADP + H(+)</text>
        <dbReference type="Rhea" id="RHEA:17989"/>
        <dbReference type="Rhea" id="RHEA-COMP:9863"/>
        <dbReference type="Rhea" id="RHEA-COMP:11604"/>
        <dbReference type="ChEBI" id="CHEBI:15378"/>
        <dbReference type="ChEBI" id="CHEBI:29999"/>
        <dbReference type="ChEBI" id="CHEBI:30616"/>
        <dbReference type="ChEBI" id="CHEBI:83421"/>
        <dbReference type="ChEBI" id="CHEBI:456216"/>
        <dbReference type="EC" id="2.7.11.1"/>
    </reaction>
</comment>
<dbReference type="Gene3D" id="3.30.200.20">
    <property type="entry name" value="Phosphorylase Kinase, domain 1"/>
    <property type="match status" value="1"/>
</dbReference>
<evidence type="ECO:0000256" key="2">
    <source>
        <dbReference type="ARBA" id="ARBA00012513"/>
    </source>
</evidence>
<evidence type="ECO:0000256" key="9">
    <source>
        <dbReference type="ARBA" id="ARBA00022837"/>
    </source>
</evidence>
<evidence type="ECO:0000256" key="7">
    <source>
        <dbReference type="ARBA" id="ARBA00022741"/>
    </source>
</evidence>
<dbReference type="InterPro" id="IPR017441">
    <property type="entry name" value="Protein_kinase_ATP_BS"/>
</dbReference>
<comment type="catalytic activity">
    <reaction evidence="12">
        <text>L-threonyl-[protein] + ATP = O-phospho-L-threonyl-[protein] + ADP + H(+)</text>
        <dbReference type="Rhea" id="RHEA:46608"/>
        <dbReference type="Rhea" id="RHEA-COMP:11060"/>
        <dbReference type="Rhea" id="RHEA-COMP:11605"/>
        <dbReference type="ChEBI" id="CHEBI:15378"/>
        <dbReference type="ChEBI" id="CHEBI:30013"/>
        <dbReference type="ChEBI" id="CHEBI:30616"/>
        <dbReference type="ChEBI" id="CHEBI:61977"/>
        <dbReference type="ChEBI" id="CHEBI:456216"/>
        <dbReference type="EC" id="2.7.11.1"/>
    </reaction>
</comment>
<keyword evidence="19" id="KW-1185">Reference proteome</keyword>
<dbReference type="PROSITE" id="PS00107">
    <property type="entry name" value="PROTEIN_KINASE_ATP"/>
    <property type="match status" value="1"/>
</dbReference>
<reference evidence="18" key="1">
    <citation type="submission" date="2022-11" db="EMBL/GenBank/DDBJ databases">
        <authorList>
            <person name="Morgan W.R."/>
            <person name="Tartar A."/>
        </authorList>
    </citation>
    <scope>NUCLEOTIDE SEQUENCE</scope>
    <source>
        <strain evidence="18">ARSEF 373</strain>
    </source>
</reference>
<dbReference type="GO" id="GO:0004674">
    <property type="term" value="F:protein serine/threonine kinase activity"/>
    <property type="evidence" value="ECO:0007669"/>
    <property type="project" value="UniProtKB-KW"/>
</dbReference>
<evidence type="ECO:0000313" key="18">
    <source>
        <dbReference type="EMBL" id="DAZ99078.1"/>
    </source>
</evidence>
<dbReference type="PROSITE" id="PS00108">
    <property type="entry name" value="PROTEIN_KINASE_ST"/>
    <property type="match status" value="1"/>
</dbReference>
<comment type="cofactor">
    <cofactor evidence="1">
        <name>Mg(2+)</name>
        <dbReference type="ChEBI" id="CHEBI:18420"/>
    </cofactor>
</comment>
<evidence type="ECO:0000256" key="6">
    <source>
        <dbReference type="ARBA" id="ARBA00022737"/>
    </source>
</evidence>
<evidence type="ECO:0000256" key="14">
    <source>
        <dbReference type="PROSITE-ProRule" id="PRU10141"/>
    </source>
</evidence>
<feature type="binding site" evidence="14">
    <location>
        <position position="149"/>
    </location>
    <ligand>
        <name>ATP</name>
        <dbReference type="ChEBI" id="CHEBI:30616"/>
    </ligand>
</feature>
<dbReference type="SUPFAM" id="SSF56112">
    <property type="entry name" value="Protein kinase-like (PK-like)"/>
    <property type="match status" value="1"/>
</dbReference>
<keyword evidence="3 15" id="KW-0723">Serine/threonine-protein kinase</keyword>
<dbReference type="Pfam" id="PF00069">
    <property type="entry name" value="Pkinase"/>
    <property type="match status" value="1"/>
</dbReference>
<gene>
    <name evidence="18" type="ORF">N0F65_008383</name>
</gene>
<dbReference type="FunFam" id="1.10.510.10:FF:000026">
    <property type="entry name" value="Calcium/calmodulin-dependent protein kinase type 1"/>
    <property type="match status" value="1"/>
</dbReference>
<name>A0AAV2YZ58_9STRA</name>
<evidence type="ECO:0000259" key="17">
    <source>
        <dbReference type="PROSITE" id="PS50011"/>
    </source>
</evidence>
<dbReference type="Proteomes" id="UP001146120">
    <property type="component" value="Unassembled WGS sequence"/>
</dbReference>
<comment type="caution">
    <text evidence="18">The sequence shown here is derived from an EMBL/GenBank/DDBJ whole genome shotgun (WGS) entry which is preliminary data.</text>
</comment>
<keyword evidence="10 14" id="KW-0067">ATP-binding</keyword>
<accession>A0AAV2YZ58</accession>
<keyword evidence="4" id="KW-0808">Transferase</keyword>
<protein>
    <recommendedName>
        <fullName evidence="2">non-specific serine/threonine protein kinase</fullName>
        <ecNumber evidence="2">2.7.11.1</ecNumber>
    </recommendedName>
</protein>
<keyword evidence="7 14" id="KW-0547">Nucleotide-binding</keyword>
<dbReference type="FunFam" id="3.30.200.20:FF:000315">
    <property type="entry name" value="Calcium-dependent protein kinase 3"/>
    <property type="match status" value="1"/>
</dbReference>
<dbReference type="EC" id="2.7.11.1" evidence="2"/>
<dbReference type="InterPro" id="IPR008271">
    <property type="entry name" value="Ser/Thr_kinase_AS"/>
</dbReference>
<evidence type="ECO:0000256" key="8">
    <source>
        <dbReference type="ARBA" id="ARBA00022777"/>
    </source>
</evidence>
<evidence type="ECO:0000256" key="5">
    <source>
        <dbReference type="ARBA" id="ARBA00022723"/>
    </source>
</evidence>
<dbReference type="AlphaFoldDB" id="A0AAV2YZ58"/>
<proteinExistence type="inferred from homology"/>
<dbReference type="Gene3D" id="1.10.510.10">
    <property type="entry name" value="Transferase(Phosphotransferase) domain 1"/>
    <property type="match status" value="1"/>
</dbReference>
<evidence type="ECO:0000256" key="1">
    <source>
        <dbReference type="ARBA" id="ARBA00001946"/>
    </source>
</evidence>
<keyword evidence="6" id="KW-0677">Repeat</keyword>